<accession>H2TQW2</accession>
<keyword evidence="4" id="KW-1185">Reference proteome</keyword>
<keyword evidence="1" id="KW-0328">Glycosyltransferase</keyword>
<keyword evidence="1" id="KW-0808">Transferase</keyword>
<dbReference type="InterPro" id="IPR001296">
    <property type="entry name" value="Glyco_trans_1"/>
</dbReference>
<dbReference type="GO" id="GO:0016757">
    <property type="term" value="F:glycosyltransferase activity"/>
    <property type="evidence" value="ECO:0007669"/>
    <property type="project" value="UniProtKB-KW"/>
</dbReference>
<dbReference type="CDD" id="cd03801">
    <property type="entry name" value="GT4_PimA-like"/>
    <property type="match status" value="1"/>
</dbReference>
<evidence type="ECO:0000256" key="1">
    <source>
        <dbReference type="ARBA" id="ARBA00022676"/>
    </source>
</evidence>
<reference evidence="3" key="2">
    <citation type="submission" date="2025-08" db="UniProtKB">
        <authorList>
            <consortium name="Ensembl"/>
        </authorList>
    </citation>
    <scope>IDENTIFICATION</scope>
</reference>
<sequence length="329" mass="36874">MKILFLACLSPKTGNNTTAERIRSHIEKAGHTCELRDAREFQSSAEVAELLSRHHFQSALGIHLFKAGRFLLDIQIPFGIIFGGTDINEDVKVEQKRVVMEQVLLKARFAVAFTEELKKEAEVFMLSQSSKIYVQPQGVQTDVSDSFSWTEFLKSAGLHTEHVNDLRVFLLVCGLRRVKDPLYLADDFSEWHCDDPLNVLIIIGPKVDPVFTVEVEDVVHRTAGISVALERSQQELHAAMKRCFAVVNSSVSEGMSAAILEAMDLGVPVLARNIPGNASIVQHEFNGLLYSSPQEFVHQSQRLVSDRELRERLVRNGEEHGLMVGCMLH</sequence>
<dbReference type="Gene3D" id="3.40.50.2000">
    <property type="entry name" value="Glycogen Phosphorylase B"/>
    <property type="match status" value="2"/>
</dbReference>
<evidence type="ECO:0000259" key="2">
    <source>
        <dbReference type="Pfam" id="PF00534"/>
    </source>
</evidence>
<reference evidence="3 4" key="1">
    <citation type="journal article" date="2011" name="Genome Biol. Evol.">
        <title>Integration of the genetic map and genome assembly of fugu facilitates insights into distinct features of genome evolution in teleosts and mammals.</title>
        <authorList>
            <person name="Kai W."/>
            <person name="Kikuchi K."/>
            <person name="Tohari S."/>
            <person name="Chew A.K."/>
            <person name="Tay A."/>
            <person name="Fujiwara A."/>
            <person name="Hosoya S."/>
            <person name="Suetake H."/>
            <person name="Naruse K."/>
            <person name="Brenner S."/>
            <person name="Suzuki Y."/>
            <person name="Venkatesh B."/>
        </authorList>
    </citation>
    <scope>NUCLEOTIDE SEQUENCE [LARGE SCALE GENOMIC DNA]</scope>
</reference>
<evidence type="ECO:0000313" key="3">
    <source>
        <dbReference type="Ensembl" id="ENSTRUP00000027069.3"/>
    </source>
</evidence>
<name>H2TQW2_TAKRU</name>
<dbReference type="InterPro" id="IPR052622">
    <property type="entry name" value="Glycosyltransferase_G1"/>
</dbReference>
<dbReference type="GeneTree" id="ENSGT00390000016790"/>
<feature type="domain" description="Glycosyl transferase family 1" evidence="2">
    <location>
        <begin position="166"/>
        <end position="319"/>
    </location>
</feature>
<dbReference type="Ensembl" id="ENSTRUT00000027178.3">
    <property type="protein sequence ID" value="ENSTRUP00000027069.3"/>
    <property type="gene ID" value="ENSTRUG00000010728.3"/>
</dbReference>
<dbReference type="STRING" id="31033.ENSTRUP00000063008"/>
<dbReference type="PANTHER" id="PTHR46660:SF2">
    <property type="entry name" value="GLYCOSYLTRANSFERASE 1 DOMAIN-CONTAINING PROTEIN 1"/>
    <property type="match status" value="1"/>
</dbReference>
<protein>
    <submittedName>
        <fullName evidence="3">Glycosyltransferase 1 domain containing 1</fullName>
    </submittedName>
</protein>
<dbReference type="PANTHER" id="PTHR46660">
    <property type="match status" value="1"/>
</dbReference>
<gene>
    <name evidence="3" type="primary">glt1d1</name>
</gene>
<dbReference type="Proteomes" id="UP000005226">
    <property type="component" value="Chromosome 21"/>
</dbReference>
<evidence type="ECO:0000313" key="4">
    <source>
        <dbReference type="Proteomes" id="UP000005226"/>
    </source>
</evidence>
<organism evidence="3 4">
    <name type="scientific">Takifugu rubripes</name>
    <name type="common">Japanese pufferfish</name>
    <name type="synonym">Fugu rubripes</name>
    <dbReference type="NCBI Taxonomy" id="31033"/>
    <lineage>
        <taxon>Eukaryota</taxon>
        <taxon>Metazoa</taxon>
        <taxon>Chordata</taxon>
        <taxon>Craniata</taxon>
        <taxon>Vertebrata</taxon>
        <taxon>Euteleostomi</taxon>
        <taxon>Actinopterygii</taxon>
        <taxon>Neopterygii</taxon>
        <taxon>Teleostei</taxon>
        <taxon>Neoteleostei</taxon>
        <taxon>Acanthomorphata</taxon>
        <taxon>Eupercaria</taxon>
        <taxon>Tetraodontiformes</taxon>
        <taxon>Tetradontoidea</taxon>
        <taxon>Tetraodontidae</taxon>
        <taxon>Takifugu</taxon>
    </lineage>
</organism>
<dbReference type="AlphaFoldDB" id="H2TQW2"/>
<proteinExistence type="predicted"/>
<reference evidence="3" key="3">
    <citation type="submission" date="2025-09" db="UniProtKB">
        <authorList>
            <consortium name="Ensembl"/>
        </authorList>
    </citation>
    <scope>IDENTIFICATION</scope>
</reference>
<dbReference type="Pfam" id="PF00534">
    <property type="entry name" value="Glycos_transf_1"/>
    <property type="match status" value="1"/>
</dbReference>
<dbReference type="SUPFAM" id="SSF53756">
    <property type="entry name" value="UDP-Glycosyltransferase/glycogen phosphorylase"/>
    <property type="match status" value="1"/>
</dbReference>